<feature type="compositionally biased region" description="Low complexity" evidence="1">
    <location>
        <begin position="110"/>
        <end position="120"/>
    </location>
</feature>
<dbReference type="InParanoid" id="O17551"/>
<dbReference type="AlphaFoldDB" id="O17551"/>
<reference evidence="2 3" key="1">
    <citation type="journal article" date="1998" name="Science">
        <title>Genome sequence of the nematode C. elegans: a platform for investigating biology.</title>
        <authorList>
            <consortium name="The C. elegans sequencing consortium"/>
            <person name="Sulson J.E."/>
            <person name="Waterston R."/>
        </authorList>
    </citation>
    <scope>NUCLEOTIDE SEQUENCE [LARGE SCALE GENOMIC DNA]</scope>
    <source>
        <strain evidence="2 3">Bristol N2</strain>
    </source>
</reference>
<dbReference type="FunCoup" id="O17551">
    <property type="interactions" value="1522"/>
</dbReference>
<evidence type="ECO:0000313" key="4">
    <source>
        <dbReference type="WormBase" id="BE10.1"/>
    </source>
</evidence>
<dbReference type="eggNOG" id="ENOG502TGR9">
    <property type="taxonomic scope" value="Eukaryota"/>
</dbReference>
<organism evidence="2 3">
    <name type="scientific">Caenorhabditis elegans</name>
    <dbReference type="NCBI Taxonomy" id="6239"/>
    <lineage>
        <taxon>Eukaryota</taxon>
        <taxon>Metazoa</taxon>
        <taxon>Ecdysozoa</taxon>
        <taxon>Nematoda</taxon>
        <taxon>Chromadorea</taxon>
        <taxon>Rhabditida</taxon>
        <taxon>Rhabditina</taxon>
        <taxon>Rhabditomorpha</taxon>
        <taxon>Rhabditoidea</taxon>
        <taxon>Rhabditidae</taxon>
        <taxon>Peloderinae</taxon>
        <taxon>Caenorhabditis</taxon>
    </lineage>
</organism>
<dbReference type="PIR" id="T18790">
    <property type="entry name" value="T18790"/>
</dbReference>
<dbReference type="HOGENOM" id="CLU_074907_0_0_1"/>
<dbReference type="OrthoDB" id="5863775at2759"/>
<dbReference type="STRING" id="6239.BE10.1.1"/>
<dbReference type="EMBL" id="BX284603">
    <property type="protein sequence ID" value="CAB07548.1"/>
    <property type="molecule type" value="Genomic_DNA"/>
</dbReference>
<dbReference type="Proteomes" id="UP000001940">
    <property type="component" value="Chromosome III"/>
</dbReference>
<dbReference type="WormBase" id="BE10.1">
    <property type="protein sequence ID" value="CE17358"/>
    <property type="gene ID" value="WBGene00007209"/>
</dbReference>
<dbReference type="PhylomeDB" id="O17551"/>
<accession>O17551</accession>
<dbReference type="UCSC" id="BE10.1">
    <property type="organism name" value="c. elegans"/>
</dbReference>
<dbReference type="RefSeq" id="NP_499663.1">
    <property type="nucleotide sequence ID" value="NM_067262.4"/>
</dbReference>
<evidence type="ECO:0000313" key="2">
    <source>
        <dbReference type="EMBL" id="CAB07548.1"/>
    </source>
</evidence>
<sequence>MEPNIEKTRQRHTKFEQLFGTGTGTQPNNSPYQNLSDMPFWPSKVQDNAKMYLPPCIDPKTAAEIKKIDLTTEFRGNQPVLSYTITWLEKKTDKKLEGSIKSSSKKTESQSRSVTSSLSDDSLEAKSPVQSAKKISSMMKFSGKARCDGPCARIIEWTDTVIFGCDHVICSGCRKKASSTPLFDGSPGCCNEYCIQLAKANGDKVCVGQSESVTSNISYAGAIESIPIHVCILKNQGHNVLRAQLELEFPSSARLSAIVRALFPYKDLLKKSRFYYSIQKPMSRADLLPISLTDTNLRFHDIVNMNSEPILYLIVVGKDIHFSD</sequence>
<name>O17551_CAEEL</name>
<evidence type="ECO:0000256" key="1">
    <source>
        <dbReference type="SAM" id="MobiDB-lite"/>
    </source>
</evidence>
<evidence type="ECO:0000313" key="3">
    <source>
        <dbReference type="Proteomes" id="UP000001940"/>
    </source>
</evidence>
<dbReference type="CTD" id="176693"/>
<keyword evidence="3" id="KW-1185">Reference proteome</keyword>
<gene>
    <name evidence="2 4" type="ORF">BE10.1</name>
    <name evidence="2" type="ORF">CELE_BE10.1</name>
</gene>
<dbReference type="PANTHER" id="PTHR31430:SF4">
    <property type="entry name" value="RING-TYPE DOMAIN-CONTAINING PROTEIN"/>
    <property type="match status" value="1"/>
</dbReference>
<feature type="region of interest" description="Disordered" evidence="1">
    <location>
        <begin position="98"/>
        <end position="122"/>
    </location>
</feature>
<proteinExistence type="predicted"/>
<dbReference type="PANTHER" id="PTHR31430">
    <property type="entry name" value="PROTEIN CBG22332-RELATED"/>
    <property type="match status" value="1"/>
</dbReference>
<protein>
    <submittedName>
        <fullName evidence="2">RING-type domain-containing protein</fullName>
    </submittedName>
</protein>
<dbReference type="PaxDb" id="6239-BE10.1"/>
<dbReference type="AGR" id="WB:WBGene00007209"/>
<dbReference type="Bgee" id="WBGene00007209">
    <property type="expression patterns" value="Expressed in material anatomical entity and 2 other cell types or tissues"/>
</dbReference>
<dbReference type="KEGG" id="cel:CELE_BE10.1"/>
<dbReference type="GeneID" id="176693"/>